<dbReference type="GO" id="GO:1990528">
    <property type="term" value="C:Rvs161p-Rvs167p complex"/>
    <property type="evidence" value="ECO:0007669"/>
    <property type="project" value="TreeGrafter"/>
</dbReference>
<dbReference type="InParanoid" id="A0A2P6N319"/>
<dbReference type="PANTHER" id="PTHR47174:SF1">
    <property type="entry name" value="REDUCED VIABILITY UPON STARVATION PROTEIN 167"/>
    <property type="match status" value="1"/>
</dbReference>
<dbReference type="AlphaFoldDB" id="A0A2P6N319"/>
<keyword evidence="6" id="KW-1185">Reference proteome</keyword>
<dbReference type="GO" id="GO:0043332">
    <property type="term" value="C:mating projection tip"/>
    <property type="evidence" value="ECO:0007669"/>
    <property type="project" value="TreeGrafter"/>
</dbReference>
<name>A0A2P6N319_9EUKA</name>
<dbReference type="SUPFAM" id="SSF103657">
    <property type="entry name" value="BAR/IMD domain-like"/>
    <property type="match status" value="1"/>
</dbReference>
<dbReference type="STRING" id="1890364.A0A2P6N319"/>
<dbReference type="Gene3D" id="2.30.30.40">
    <property type="entry name" value="SH3 Domains"/>
    <property type="match status" value="1"/>
</dbReference>
<dbReference type="PROSITE" id="PS50002">
    <property type="entry name" value="SH3"/>
    <property type="match status" value="1"/>
</dbReference>
<dbReference type="InterPro" id="IPR027267">
    <property type="entry name" value="AH/BAR_dom_sf"/>
</dbReference>
<reference evidence="5 6" key="1">
    <citation type="journal article" date="2018" name="Genome Biol. Evol.">
        <title>Multiple Roots of Fruiting Body Formation in Amoebozoa.</title>
        <authorList>
            <person name="Hillmann F."/>
            <person name="Forbes G."/>
            <person name="Novohradska S."/>
            <person name="Ferling I."/>
            <person name="Riege K."/>
            <person name="Groth M."/>
            <person name="Westermann M."/>
            <person name="Marz M."/>
            <person name="Spaller T."/>
            <person name="Winckler T."/>
            <person name="Schaap P."/>
            <person name="Glockner G."/>
        </authorList>
    </citation>
    <scope>NUCLEOTIDE SEQUENCE [LARGE SCALE GENOMIC DNA]</scope>
    <source>
        <strain evidence="5 6">Jena</strain>
    </source>
</reference>
<evidence type="ECO:0000256" key="1">
    <source>
        <dbReference type="ARBA" id="ARBA00022443"/>
    </source>
</evidence>
<dbReference type="Gene3D" id="1.20.1270.60">
    <property type="entry name" value="Arfaptin homology (AH) domain/BAR domain"/>
    <property type="match status" value="1"/>
</dbReference>
<feature type="compositionally biased region" description="Low complexity" evidence="3">
    <location>
        <begin position="258"/>
        <end position="268"/>
    </location>
</feature>
<dbReference type="PRINTS" id="PR00452">
    <property type="entry name" value="SH3DOMAIN"/>
</dbReference>
<proteinExistence type="predicted"/>
<evidence type="ECO:0000259" key="4">
    <source>
        <dbReference type="PROSITE" id="PS50002"/>
    </source>
</evidence>
<protein>
    <recommendedName>
        <fullName evidence="4">SH3 domain-containing protein</fullName>
    </recommendedName>
</protein>
<gene>
    <name evidence="5" type="ORF">PROFUN_11373</name>
</gene>
<accession>A0A2P6N319</accession>
<comment type="caution">
    <text evidence="5">The sequence shown here is derived from an EMBL/GenBank/DDBJ whole genome shotgun (WGS) entry which is preliminary data.</text>
</comment>
<feature type="compositionally biased region" description="Polar residues" evidence="3">
    <location>
        <begin position="248"/>
        <end position="257"/>
    </location>
</feature>
<dbReference type="EMBL" id="MDYQ01000229">
    <property type="protein sequence ID" value="PRP78333.1"/>
    <property type="molecule type" value="Genomic_DNA"/>
</dbReference>
<feature type="domain" description="SH3" evidence="4">
    <location>
        <begin position="290"/>
        <end position="350"/>
    </location>
</feature>
<dbReference type="OrthoDB" id="10254720at2759"/>
<dbReference type="GO" id="GO:0097320">
    <property type="term" value="P:plasma membrane tubulation"/>
    <property type="evidence" value="ECO:0007669"/>
    <property type="project" value="TreeGrafter"/>
</dbReference>
<evidence type="ECO:0000313" key="5">
    <source>
        <dbReference type="EMBL" id="PRP78333.1"/>
    </source>
</evidence>
<sequence length="394" mass="42903">MSSVKKLDPKTEATFACVQKARNSTLLMLELQKAALVVSKQYAKLVESELALVTALNNIGQQQGGDIGDGYQKVADVINTEAGKQAVLARSLQEEIALYIGRTEKGDRMEIDQFESDYKKVRGAVKAQIDKAEQQTKKAGKKGAAALQQSIQDLNDKIKEGENIKSDRLKHVVVIDRKKNCTLLGNFYTLMTHDNALHNEASAKIGSLLDPLKALAGAQATIPDKIQELVTDAQRTFVAVQADDNYNDSYSEDLNTYSPRLGASSSQSSPPPPPFASYSSTTDHSYSNENSFGTVVALYSYDGQQDGDLPFYEGDYIELTAEDDGSGWMSGTCNGRSGVFPSSYVQMDTDDRCEQSPTNDVDLLRLESLTCALDKFVGARALKNGRPLILAAPD</sequence>
<dbReference type="GO" id="GO:0008289">
    <property type="term" value="F:lipid binding"/>
    <property type="evidence" value="ECO:0007669"/>
    <property type="project" value="TreeGrafter"/>
</dbReference>
<dbReference type="Proteomes" id="UP000241769">
    <property type="component" value="Unassembled WGS sequence"/>
</dbReference>
<dbReference type="InterPro" id="IPR001452">
    <property type="entry name" value="SH3_domain"/>
</dbReference>
<dbReference type="GO" id="GO:0051666">
    <property type="term" value="P:actin cortical patch localization"/>
    <property type="evidence" value="ECO:0007669"/>
    <property type="project" value="InterPro"/>
</dbReference>
<evidence type="ECO:0000256" key="3">
    <source>
        <dbReference type="SAM" id="MobiDB-lite"/>
    </source>
</evidence>
<evidence type="ECO:0000313" key="6">
    <source>
        <dbReference type="Proteomes" id="UP000241769"/>
    </source>
</evidence>
<dbReference type="PANTHER" id="PTHR47174">
    <property type="entry name" value="BRIDGING INTEGRATOR 3"/>
    <property type="match status" value="1"/>
</dbReference>
<dbReference type="InterPro" id="IPR046982">
    <property type="entry name" value="BIN3/RVS161-like"/>
</dbReference>
<dbReference type="Pfam" id="PF14604">
    <property type="entry name" value="SH3_9"/>
    <property type="match status" value="1"/>
</dbReference>
<evidence type="ECO:0000256" key="2">
    <source>
        <dbReference type="PROSITE-ProRule" id="PRU00192"/>
    </source>
</evidence>
<dbReference type="SMART" id="SM00326">
    <property type="entry name" value="SH3"/>
    <property type="match status" value="1"/>
</dbReference>
<organism evidence="5 6">
    <name type="scientific">Planoprotostelium fungivorum</name>
    <dbReference type="NCBI Taxonomy" id="1890364"/>
    <lineage>
        <taxon>Eukaryota</taxon>
        <taxon>Amoebozoa</taxon>
        <taxon>Evosea</taxon>
        <taxon>Variosea</taxon>
        <taxon>Cavosteliida</taxon>
        <taxon>Cavosteliaceae</taxon>
        <taxon>Planoprotostelium</taxon>
    </lineage>
</organism>
<dbReference type="InterPro" id="IPR036028">
    <property type="entry name" value="SH3-like_dom_sf"/>
</dbReference>
<dbReference type="GO" id="GO:0031097">
    <property type="term" value="C:medial cortex"/>
    <property type="evidence" value="ECO:0007669"/>
    <property type="project" value="TreeGrafter"/>
</dbReference>
<dbReference type="CDD" id="cd00174">
    <property type="entry name" value="SH3"/>
    <property type="match status" value="1"/>
</dbReference>
<dbReference type="PRINTS" id="PR00499">
    <property type="entry name" value="P67PHOX"/>
</dbReference>
<dbReference type="SUPFAM" id="SSF50044">
    <property type="entry name" value="SH3-domain"/>
    <property type="match status" value="1"/>
</dbReference>
<dbReference type="GO" id="GO:0006897">
    <property type="term" value="P:endocytosis"/>
    <property type="evidence" value="ECO:0007669"/>
    <property type="project" value="InterPro"/>
</dbReference>
<keyword evidence="1 2" id="KW-0728">SH3 domain</keyword>
<dbReference type="FunCoup" id="A0A2P6N319">
    <property type="interactions" value="1"/>
</dbReference>
<feature type="region of interest" description="Disordered" evidence="3">
    <location>
        <begin position="248"/>
        <end position="283"/>
    </location>
</feature>
<dbReference type="GO" id="GO:0015629">
    <property type="term" value="C:actin cytoskeleton"/>
    <property type="evidence" value="ECO:0007669"/>
    <property type="project" value="TreeGrafter"/>
</dbReference>